<dbReference type="PANTHER" id="PTHR33371:SF4">
    <property type="entry name" value="INTERMEMBRANE PHOSPHOLIPID TRANSPORT SYSTEM BINDING PROTEIN MLAD"/>
    <property type="match status" value="1"/>
</dbReference>
<dbReference type="InterPro" id="IPR003399">
    <property type="entry name" value="Mce/MlaD"/>
</dbReference>
<accession>A0A1V4QEL8</accession>
<name>A0A1V4QEL8_UNCW3</name>
<evidence type="ECO:0000259" key="2">
    <source>
        <dbReference type="Pfam" id="PF02470"/>
    </source>
</evidence>
<evidence type="ECO:0000313" key="4">
    <source>
        <dbReference type="Proteomes" id="UP000191663"/>
    </source>
</evidence>
<keyword evidence="1" id="KW-1133">Transmembrane helix</keyword>
<proteinExistence type="predicted"/>
<reference evidence="4" key="1">
    <citation type="submission" date="2017-01" db="EMBL/GenBank/DDBJ databases">
        <title>Novel pathways for hydrocarbon cycling and metabolic interdependencies in hydrothermal sediment communities.</title>
        <authorList>
            <person name="Dombrowski N."/>
            <person name="Seitz K."/>
            <person name="Teske A."/>
            <person name="Baker B."/>
        </authorList>
    </citation>
    <scope>NUCLEOTIDE SEQUENCE [LARGE SCALE GENOMIC DNA]</scope>
</reference>
<dbReference type="Pfam" id="PF02470">
    <property type="entry name" value="MlaD"/>
    <property type="match status" value="1"/>
</dbReference>
<feature type="domain" description="Mce/MlaD" evidence="2">
    <location>
        <begin position="36"/>
        <end position="111"/>
    </location>
</feature>
<evidence type="ECO:0000313" key="3">
    <source>
        <dbReference type="EMBL" id="OPX17441.1"/>
    </source>
</evidence>
<protein>
    <recommendedName>
        <fullName evidence="2">Mce/MlaD domain-containing protein</fullName>
    </recommendedName>
</protein>
<gene>
    <name evidence="3" type="ORF">BXT86_06480</name>
</gene>
<organism evidence="3 4">
    <name type="scientific">candidate division WOR-3 bacterium 4484_100</name>
    <dbReference type="NCBI Taxonomy" id="1936077"/>
    <lineage>
        <taxon>Bacteria</taxon>
        <taxon>Bacteria division WOR-3</taxon>
    </lineage>
</organism>
<dbReference type="PANTHER" id="PTHR33371">
    <property type="entry name" value="INTERMEMBRANE PHOSPHOLIPID TRANSPORT SYSTEM BINDING PROTEIN MLAD-RELATED"/>
    <property type="match status" value="1"/>
</dbReference>
<comment type="caution">
    <text evidence="3">The sequence shown here is derived from an EMBL/GenBank/DDBJ whole genome shotgun (WGS) entry which is preliminary data.</text>
</comment>
<dbReference type="EMBL" id="MUKB01000124">
    <property type="protein sequence ID" value="OPX17441.1"/>
    <property type="molecule type" value="Genomic_DNA"/>
</dbReference>
<keyword evidence="1" id="KW-0472">Membrane</keyword>
<evidence type="ECO:0000256" key="1">
    <source>
        <dbReference type="SAM" id="Phobius"/>
    </source>
</evidence>
<sequence>MSNRFRDFLVGIFVIAGVVIFIILYTWLTGRISMRNTYDIKVYFDDVSGLKIGDPVLVFGLEKGKVRSFKIENDKVLAILSLDRKIHLPEDSKIAIRSVSYMGADRYVKITLGKSDKTSTVFSGINETLDLEALVLQFDSLAQVFKTFKPPDLEKTVNRLFKEVDRNMKLLAVTLKGPTEKLDILMVRLDSLSTLLKGEGTVAKLLKSDELYNEVKKTNTALRELLEDIKAHPKKYLQIKVF</sequence>
<feature type="transmembrane region" description="Helical" evidence="1">
    <location>
        <begin position="7"/>
        <end position="28"/>
    </location>
</feature>
<dbReference type="InterPro" id="IPR052336">
    <property type="entry name" value="MlaD_Phospholipid_Transporter"/>
</dbReference>
<keyword evidence="1" id="KW-0812">Transmembrane</keyword>
<dbReference type="Proteomes" id="UP000191663">
    <property type="component" value="Unassembled WGS sequence"/>
</dbReference>
<dbReference type="AlphaFoldDB" id="A0A1V4QEL8"/>